<dbReference type="NCBIfam" id="NF006104">
    <property type="entry name" value="PRK08257.1-3"/>
    <property type="match status" value="1"/>
</dbReference>
<dbReference type="PhylomeDB" id="A0A0H3C820"/>
<feature type="domain" description="Thiolase C-terminal" evidence="3">
    <location>
        <begin position="298"/>
        <end position="350"/>
    </location>
</feature>
<feature type="region of interest" description="Disordered" evidence="1">
    <location>
        <begin position="494"/>
        <end position="516"/>
    </location>
</feature>
<dbReference type="PANTHER" id="PTHR42870">
    <property type="entry name" value="ACETYL-COA C-ACETYLTRANSFERASE"/>
    <property type="match status" value="1"/>
</dbReference>
<sequence length="516" mass="55789">MGVDMRDDTPVLIGAGQFTYRGEAANSPSPLELLKVAAERAVLDAGLSGTVLAELDALAVVAFSIDAPGGLSKLPLPRLSDPPASLARAVSASPRWSVYTETGGNSPQQAVNVVCERIAQGESDLALVTGAEFLGSLMKRMKGGLGFEGWGDDITTAPQRIGDPRPGVTRQEAAHGLGYPVNTYPLFENALRARDGRSQEEHQKQLGAFFAPFTKVAAANPHAWFPVERTAEELVTVTDRNRMVGYPYPKYLNAIMEVDQSAAVLIASVRKARELGVPEDKWVFLHGCADACDLWYPLERQDYHSSPAMRLTGQRAFEMAGISVDDLDVIDLYSCFPSAVRIGAEEIGLALDDPRGLTITGGLPYFGGPGNNYALHAIAEMVAKLRARPGAYGLSTANGWFLTKQSVGIYSTRPVEGKWEREPPSVIQARIDALPHPEIIEKPQGRAVIETYTVVHGREGVRMGIVIGRDSRGRRFVAQTPDDPEILRDLESREGVGRTGTVGPHPDGVRNLFVPD</sequence>
<dbReference type="Pfam" id="PF18313">
    <property type="entry name" value="TLP1_add_C"/>
    <property type="match status" value="1"/>
</dbReference>
<dbReference type="PANTHER" id="PTHR42870:SF2">
    <property type="entry name" value="LIPID-TRANSFER PROTEIN, PUTATIVE-RELATED"/>
    <property type="match status" value="1"/>
</dbReference>
<dbReference type="RefSeq" id="YP_002517418.1">
    <property type="nucleotide sequence ID" value="NC_011916.1"/>
</dbReference>
<dbReference type="OrthoDB" id="4470569at2"/>
<gene>
    <name evidence="4" type="ordered locus">CCNA_02045</name>
</gene>
<evidence type="ECO:0000313" key="5">
    <source>
        <dbReference type="Proteomes" id="UP000001364"/>
    </source>
</evidence>
<dbReference type="SUPFAM" id="SSF53901">
    <property type="entry name" value="Thiolase-like"/>
    <property type="match status" value="2"/>
</dbReference>
<dbReference type="KEGG" id="ccs:CCNA_02045"/>
<dbReference type="GO" id="GO:0003987">
    <property type="term" value="F:acetate-CoA ligase activity"/>
    <property type="evidence" value="ECO:0007669"/>
    <property type="project" value="UniProtKB-EC"/>
</dbReference>
<dbReference type="HOGENOM" id="CLU_026848_1_0_5"/>
<dbReference type="PATRIC" id="fig|565050.3.peg.2003"/>
<dbReference type="Pfam" id="PF22691">
    <property type="entry name" value="Thiolase_C_1"/>
    <property type="match status" value="1"/>
</dbReference>
<dbReference type="InterPro" id="IPR055140">
    <property type="entry name" value="Thiolase_C_2"/>
</dbReference>
<name>A0A0H3C820_CAUVN</name>
<accession>A0A0H3C820</accession>
<evidence type="ECO:0000259" key="2">
    <source>
        <dbReference type="Pfam" id="PF18313"/>
    </source>
</evidence>
<dbReference type="CDD" id="cd00829">
    <property type="entry name" value="SCP-x_thiolase"/>
    <property type="match status" value="1"/>
</dbReference>
<dbReference type="Gene3D" id="3.40.47.10">
    <property type="match status" value="1"/>
</dbReference>
<dbReference type="InterPro" id="IPR040771">
    <property type="entry name" value="TLP1_add_C"/>
</dbReference>
<dbReference type="GO" id="GO:0016746">
    <property type="term" value="F:acyltransferase activity"/>
    <property type="evidence" value="ECO:0007669"/>
    <property type="project" value="InterPro"/>
</dbReference>
<dbReference type="Gene3D" id="2.40.50.840">
    <property type="match status" value="1"/>
</dbReference>
<dbReference type="GeneID" id="7333377"/>
<organism evidence="4 5">
    <name type="scientific">Caulobacter vibrioides (strain NA1000 / CB15N)</name>
    <name type="common">Caulobacter crescentus</name>
    <dbReference type="NCBI Taxonomy" id="565050"/>
    <lineage>
        <taxon>Bacteria</taxon>
        <taxon>Pseudomonadati</taxon>
        <taxon>Pseudomonadota</taxon>
        <taxon>Alphaproteobacteria</taxon>
        <taxon>Caulobacterales</taxon>
        <taxon>Caulobacteraceae</taxon>
        <taxon>Caulobacter</taxon>
    </lineage>
</organism>
<dbReference type="InterPro" id="IPR016039">
    <property type="entry name" value="Thiolase-like"/>
</dbReference>
<keyword evidence="5" id="KW-1185">Reference proteome</keyword>
<evidence type="ECO:0000313" key="4">
    <source>
        <dbReference type="EMBL" id="ACL95510.1"/>
    </source>
</evidence>
<proteinExistence type="predicted"/>
<evidence type="ECO:0000259" key="3">
    <source>
        <dbReference type="Pfam" id="PF22691"/>
    </source>
</evidence>
<reference evidence="4 5" key="1">
    <citation type="journal article" date="2010" name="J. Bacteriol.">
        <title>The genetic basis of laboratory adaptation in Caulobacter crescentus.</title>
        <authorList>
            <person name="Marks M.E."/>
            <person name="Castro-Rojas C.M."/>
            <person name="Teiling C."/>
            <person name="Du L."/>
            <person name="Kapatral V."/>
            <person name="Walunas T.L."/>
            <person name="Crosson S."/>
        </authorList>
    </citation>
    <scope>NUCLEOTIDE SEQUENCE [LARGE SCALE GENOMIC DNA]</scope>
    <source>
        <strain evidence="5">NA1000 / CB15N</strain>
    </source>
</reference>
<dbReference type="EMBL" id="CP001340">
    <property type="protein sequence ID" value="ACL95510.1"/>
    <property type="molecule type" value="Genomic_DNA"/>
</dbReference>
<dbReference type="RefSeq" id="WP_012640376.1">
    <property type="nucleotide sequence ID" value="NC_011916.1"/>
</dbReference>
<dbReference type="AlphaFoldDB" id="A0A0H3C820"/>
<protein>
    <submittedName>
        <fullName evidence="4">Acetyl-coenzyme A synthetase</fullName>
        <ecNumber evidence="4">6.2.1.1</ecNumber>
    </submittedName>
</protein>
<evidence type="ECO:0000256" key="1">
    <source>
        <dbReference type="SAM" id="MobiDB-lite"/>
    </source>
</evidence>
<dbReference type="EC" id="6.2.1.1" evidence="4"/>
<dbReference type="Proteomes" id="UP000001364">
    <property type="component" value="Chromosome"/>
</dbReference>
<feature type="domain" description="Thiolase-like protein type 1 additional C-terminal" evidence="2">
    <location>
        <begin position="427"/>
        <end position="503"/>
    </location>
</feature>
<keyword evidence="4" id="KW-0436">Ligase</keyword>